<feature type="transmembrane region" description="Helical" evidence="6">
    <location>
        <begin position="205"/>
        <end position="223"/>
    </location>
</feature>
<name>A0A4Q2EJ03_9ACTN</name>
<feature type="transmembrane region" description="Helical" evidence="6">
    <location>
        <begin position="104"/>
        <end position="130"/>
    </location>
</feature>
<dbReference type="GO" id="GO:0022857">
    <property type="term" value="F:transmembrane transporter activity"/>
    <property type="evidence" value="ECO:0007669"/>
    <property type="project" value="InterPro"/>
</dbReference>
<comment type="caution">
    <text evidence="8">The sequence shown here is derived from an EMBL/GenBank/DDBJ whole genome shotgun (WGS) entry which is preliminary data.</text>
</comment>
<evidence type="ECO:0000256" key="3">
    <source>
        <dbReference type="ARBA" id="ARBA00022692"/>
    </source>
</evidence>
<dbReference type="PRINTS" id="PR01036">
    <property type="entry name" value="TCRTETB"/>
</dbReference>
<evidence type="ECO:0000313" key="8">
    <source>
        <dbReference type="EMBL" id="RXW32666.1"/>
    </source>
</evidence>
<organism evidence="8 9">
    <name type="scientific">Propioniciclava flava</name>
    <dbReference type="NCBI Taxonomy" id="2072026"/>
    <lineage>
        <taxon>Bacteria</taxon>
        <taxon>Bacillati</taxon>
        <taxon>Actinomycetota</taxon>
        <taxon>Actinomycetes</taxon>
        <taxon>Propionibacteriales</taxon>
        <taxon>Propionibacteriaceae</taxon>
        <taxon>Propioniciclava</taxon>
    </lineage>
</organism>
<evidence type="ECO:0000259" key="7">
    <source>
        <dbReference type="PROSITE" id="PS50850"/>
    </source>
</evidence>
<evidence type="ECO:0000256" key="1">
    <source>
        <dbReference type="ARBA" id="ARBA00004651"/>
    </source>
</evidence>
<feature type="transmembrane region" description="Helical" evidence="6">
    <location>
        <begin position="434"/>
        <end position="454"/>
    </location>
</feature>
<evidence type="ECO:0000313" key="9">
    <source>
        <dbReference type="Proteomes" id="UP000290624"/>
    </source>
</evidence>
<dbReference type="InterPro" id="IPR011701">
    <property type="entry name" value="MFS"/>
</dbReference>
<keyword evidence="5 6" id="KW-0472">Membrane</keyword>
<feature type="transmembrane region" description="Helical" evidence="6">
    <location>
        <begin position="334"/>
        <end position="357"/>
    </location>
</feature>
<dbReference type="Pfam" id="PF07690">
    <property type="entry name" value="MFS_1"/>
    <property type="match status" value="1"/>
</dbReference>
<evidence type="ECO:0000256" key="6">
    <source>
        <dbReference type="SAM" id="Phobius"/>
    </source>
</evidence>
<comment type="subcellular location">
    <subcellularLocation>
        <location evidence="1">Cell membrane</location>
        <topology evidence="1">Multi-pass membrane protein</topology>
    </subcellularLocation>
</comment>
<dbReference type="Gene3D" id="1.20.1720.10">
    <property type="entry name" value="Multidrug resistance protein D"/>
    <property type="match status" value="1"/>
</dbReference>
<evidence type="ECO:0000256" key="4">
    <source>
        <dbReference type="ARBA" id="ARBA00022989"/>
    </source>
</evidence>
<feature type="transmembrane region" description="Helical" evidence="6">
    <location>
        <begin position="23"/>
        <end position="43"/>
    </location>
</feature>
<feature type="transmembrane region" description="Helical" evidence="6">
    <location>
        <begin position="275"/>
        <end position="297"/>
    </location>
</feature>
<evidence type="ECO:0000256" key="2">
    <source>
        <dbReference type="ARBA" id="ARBA00022448"/>
    </source>
</evidence>
<dbReference type="AlphaFoldDB" id="A0A4Q2EJ03"/>
<accession>A0A4Q2EJ03</accession>
<dbReference type="Proteomes" id="UP000290624">
    <property type="component" value="Unassembled WGS sequence"/>
</dbReference>
<gene>
    <name evidence="8" type="ORF">C1706_05835</name>
</gene>
<feature type="transmembrane region" description="Helical" evidence="6">
    <location>
        <begin position="243"/>
        <end position="263"/>
    </location>
</feature>
<feature type="transmembrane region" description="Helical" evidence="6">
    <location>
        <begin position="150"/>
        <end position="172"/>
    </location>
</feature>
<protein>
    <recommendedName>
        <fullName evidence="7">Major facilitator superfamily (MFS) profile domain-containing protein</fullName>
    </recommendedName>
</protein>
<proteinExistence type="predicted"/>
<dbReference type="OrthoDB" id="7375466at2"/>
<keyword evidence="4 6" id="KW-1133">Transmembrane helix</keyword>
<dbReference type="CDD" id="cd17321">
    <property type="entry name" value="MFS_MMR_MDR_like"/>
    <property type="match status" value="1"/>
</dbReference>
<feature type="domain" description="Major facilitator superfamily (MFS) profile" evidence="7">
    <location>
        <begin position="25"/>
        <end position="458"/>
    </location>
</feature>
<dbReference type="PANTHER" id="PTHR42718:SF9">
    <property type="entry name" value="MAJOR FACILITATOR SUPERFAMILY MULTIDRUG TRANSPORTER MFSC"/>
    <property type="match status" value="1"/>
</dbReference>
<dbReference type="InterPro" id="IPR020846">
    <property type="entry name" value="MFS_dom"/>
</dbReference>
<dbReference type="RefSeq" id="WP_129458281.1">
    <property type="nucleotide sequence ID" value="NZ_PPCV01000003.1"/>
</dbReference>
<dbReference type="SUPFAM" id="SSF103473">
    <property type="entry name" value="MFS general substrate transporter"/>
    <property type="match status" value="1"/>
</dbReference>
<sequence length="483" mass="49852">MSTTPLPDDALAAPEPPAIGSRWPMLVGLLMATMVVMLDNSVLNVALPSIGRELEASASQLQWIVSAYSVTFGGLLLTTGNLGDRLGRRRVLVMGMAVMATGSVLVLATTTATMLIAVRALIGVGAALVMPSTLSLLYTTFEGGARQKVMGIWAIAGMLGQGGGPLVAGLILEHADWRWLFLLNIPVALIGIPLALATVRESTSPTVLLGFGVVLLILAAFGVREKMARYPMLNPRLVLRRAFAIPAAVEAATYAGMAGAMFVQTQLVQGVLGLTPVQAGLAQLPALAAVILVNGVITRFATTRSPRTVVTTGLLVLAVGAGVVAIAPGSLICVIAGMAVLIIGMRIALPAAALLVIDALPRERAGMGSALNDTFQEVGGALGIAIVGAVLAQGYRLALPGNAPQVVRESLYGIAAEPAWADAARSAFLHGSTWAFAAAALLQVVVALTAWIALRPRTALPEEASDAAELAVEGRLQREEPVA</sequence>
<feature type="transmembrane region" description="Helical" evidence="6">
    <location>
        <begin position="309"/>
        <end position="328"/>
    </location>
</feature>
<feature type="transmembrane region" description="Helical" evidence="6">
    <location>
        <begin position="63"/>
        <end position="83"/>
    </location>
</feature>
<evidence type="ECO:0000256" key="5">
    <source>
        <dbReference type="ARBA" id="ARBA00023136"/>
    </source>
</evidence>
<feature type="transmembrane region" description="Helical" evidence="6">
    <location>
        <begin position="378"/>
        <end position="398"/>
    </location>
</feature>
<dbReference type="PANTHER" id="PTHR42718">
    <property type="entry name" value="MAJOR FACILITATOR SUPERFAMILY MULTIDRUG TRANSPORTER MFSC"/>
    <property type="match status" value="1"/>
</dbReference>
<dbReference type="PROSITE" id="PS50850">
    <property type="entry name" value="MFS"/>
    <property type="match status" value="1"/>
</dbReference>
<keyword evidence="2" id="KW-0813">Transport</keyword>
<dbReference type="GO" id="GO:0005886">
    <property type="term" value="C:plasma membrane"/>
    <property type="evidence" value="ECO:0007669"/>
    <property type="project" value="UniProtKB-SubCell"/>
</dbReference>
<keyword evidence="3 6" id="KW-0812">Transmembrane</keyword>
<dbReference type="InterPro" id="IPR036259">
    <property type="entry name" value="MFS_trans_sf"/>
</dbReference>
<feature type="transmembrane region" description="Helical" evidence="6">
    <location>
        <begin position="179"/>
        <end position="199"/>
    </location>
</feature>
<dbReference type="EMBL" id="PPCV01000003">
    <property type="protein sequence ID" value="RXW32666.1"/>
    <property type="molecule type" value="Genomic_DNA"/>
</dbReference>
<keyword evidence="9" id="KW-1185">Reference proteome</keyword>
<reference evidence="8 9" key="1">
    <citation type="submission" date="2018-01" db="EMBL/GenBank/DDBJ databases">
        <title>Lactibacter flavus gen. nov., sp. nov., a novel bacterium of the family Propionibacteriaceae isolated from raw milk and dairy products.</title>
        <authorList>
            <person name="Wenning M."/>
            <person name="Breitenwieser F."/>
            <person name="Huptas C."/>
            <person name="von Neubeck M."/>
            <person name="Busse H.-J."/>
            <person name="Scherer S."/>
        </authorList>
    </citation>
    <scope>NUCLEOTIDE SEQUENCE [LARGE SCALE GENOMIC DNA]</scope>
    <source>
        <strain evidence="8 9">VG341</strain>
    </source>
</reference>